<evidence type="ECO:0000259" key="10">
    <source>
        <dbReference type="PROSITE" id="PS51007"/>
    </source>
</evidence>
<dbReference type="GO" id="GO:0020037">
    <property type="term" value="F:heme binding"/>
    <property type="evidence" value="ECO:0007669"/>
    <property type="project" value="InterPro"/>
</dbReference>
<keyword evidence="6" id="KW-0249">Electron transport</keyword>
<evidence type="ECO:0000256" key="8">
    <source>
        <dbReference type="PROSITE-ProRule" id="PRU00433"/>
    </source>
</evidence>
<dbReference type="PRINTS" id="PR00605">
    <property type="entry name" value="CYTCHROMECIC"/>
</dbReference>
<evidence type="ECO:0000256" key="9">
    <source>
        <dbReference type="SAM" id="SignalP"/>
    </source>
</evidence>
<dbReference type="OrthoDB" id="5523448at2"/>
<evidence type="ECO:0000256" key="7">
    <source>
        <dbReference type="ARBA" id="ARBA00023004"/>
    </source>
</evidence>
<accession>W8S4G0</accession>
<comment type="cofactor">
    <cofactor evidence="1">
        <name>heme c</name>
        <dbReference type="ChEBI" id="CHEBI:61717"/>
    </cofactor>
</comment>
<evidence type="ECO:0000256" key="3">
    <source>
        <dbReference type="ARBA" id="ARBA00022617"/>
    </source>
</evidence>
<dbReference type="KEGG" id="red:roselon_02789"/>
<keyword evidence="3 8" id="KW-0349">Heme</keyword>
<feature type="chain" id="PRO_5004912679" evidence="9">
    <location>
        <begin position="22"/>
        <end position="147"/>
    </location>
</feature>
<dbReference type="InterPro" id="IPR009056">
    <property type="entry name" value="Cyt_c-like_dom"/>
</dbReference>
<evidence type="ECO:0000256" key="5">
    <source>
        <dbReference type="ARBA" id="ARBA00022723"/>
    </source>
</evidence>
<dbReference type="SUPFAM" id="SSF46626">
    <property type="entry name" value="Cytochrome c"/>
    <property type="match status" value="1"/>
</dbReference>
<evidence type="ECO:0000256" key="4">
    <source>
        <dbReference type="ARBA" id="ARBA00022660"/>
    </source>
</evidence>
<evidence type="ECO:0000256" key="2">
    <source>
        <dbReference type="ARBA" id="ARBA00022448"/>
    </source>
</evidence>
<dbReference type="EMBL" id="CP004372">
    <property type="protein sequence ID" value="AHM05087.1"/>
    <property type="molecule type" value="Genomic_DNA"/>
</dbReference>
<dbReference type="PANTHER" id="PTHR35008:SF9">
    <property type="entry name" value="CYTOCHROME C DOMAIN-CONTAINING PROTEIN"/>
    <property type="match status" value="1"/>
</dbReference>
<sequence length="147" mass="15163">MTRFATTCTALTLAAALPVAAQDSEEGRHSETSGASADLGATTEGFLAEDGATLYRTACAGCHQPQGQGAVGAAAYPPLAANPRLAGFRYPTWILLNGQAAMPAFGDWLSDAQVVAVVSYIQQNFGNRYDATVTEADVAALRDAPAP</sequence>
<dbReference type="eggNOG" id="COG2010">
    <property type="taxonomic scope" value="Bacteria"/>
</dbReference>
<organism evidence="11 12">
    <name type="scientific">Roseicyclus elongatus DSM 19469</name>
    <dbReference type="NCBI Taxonomy" id="1294273"/>
    <lineage>
        <taxon>Bacteria</taxon>
        <taxon>Pseudomonadati</taxon>
        <taxon>Pseudomonadota</taxon>
        <taxon>Alphaproteobacteria</taxon>
        <taxon>Rhodobacterales</taxon>
        <taxon>Roseobacteraceae</taxon>
        <taxon>Roseicyclus</taxon>
    </lineage>
</organism>
<dbReference type="InterPro" id="IPR051459">
    <property type="entry name" value="Cytochrome_c-type_DH"/>
</dbReference>
<reference evidence="11 12" key="1">
    <citation type="submission" date="2013-03" db="EMBL/GenBank/DDBJ databases">
        <authorList>
            <person name="Fiebig A."/>
            <person name="Goeker M."/>
            <person name="Klenk H.-P.P."/>
        </authorList>
    </citation>
    <scope>NUCLEOTIDE SEQUENCE [LARGE SCALE GENOMIC DNA]</scope>
    <source>
        <strain evidence="12">DSM 19469</strain>
    </source>
</reference>
<dbReference type="GO" id="GO:0005506">
    <property type="term" value="F:iron ion binding"/>
    <property type="evidence" value="ECO:0007669"/>
    <property type="project" value="InterPro"/>
</dbReference>
<keyword evidence="4" id="KW-0679">Respiratory chain</keyword>
<dbReference type="InterPro" id="IPR036909">
    <property type="entry name" value="Cyt_c-like_dom_sf"/>
</dbReference>
<dbReference type="GO" id="GO:0009055">
    <property type="term" value="F:electron transfer activity"/>
    <property type="evidence" value="ECO:0007669"/>
    <property type="project" value="InterPro"/>
</dbReference>
<keyword evidence="9" id="KW-0732">Signal</keyword>
<name>W8S4G0_9RHOB</name>
<proteinExistence type="predicted"/>
<feature type="signal peptide" evidence="9">
    <location>
        <begin position="1"/>
        <end position="21"/>
    </location>
</feature>
<evidence type="ECO:0000256" key="1">
    <source>
        <dbReference type="ARBA" id="ARBA00001926"/>
    </source>
</evidence>
<dbReference type="RefSeq" id="WP_025312788.1">
    <property type="nucleotide sequence ID" value="NZ_CP004372.1"/>
</dbReference>
<evidence type="ECO:0000313" key="11">
    <source>
        <dbReference type="EMBL" id="AHM05087.1"/>
    </source>
</evidence>
<dbReference type="STRING" id="1294273.roselon_02789"/>
<dbReference type="Proteomes" id="UP000019593">
    <property type="component" value="Chromosome"/>
</dbReference>
<dbReference type="HOGENOM" id="CLU_093848_4_0_5"/>
<dbReference type="AlphaFoldDB" id="W8S4G0"/>
<keyword evidence="7 8" id="KW-0408">Iron</keyword>
<dbReference type="PANTHER" id="PTHR35008">
    <property type="entry name" value="BLL4482 PROTEIN-RELATED"/>
    <property type="match status" value="1"/>
</dbReference>
<keyword evidence="5 8" id="KW-0479">Metal-binding</keyword>
<feature type="domain" description="Cytochrome c" evidence="10">
    <location>
        <begin position="46"/>
        <end position="125"/>
    </location>
</feature>
<protein>
    <submittedName>
        <fullName evidence="11">Putative Cytochrome C6</fullName>
    </submittedName>
</protein>
<keyword evidence="2" id="KW-0813">Transport</keyword>
<gene>
    <name evidence="11" type="ORF">roselon_02789</name>
</gene>
<dbReference type="PROSITE" id="PS51007">
    <property type="entry name" value="CYTC"/>
    <property type="match status" value="1"/>
</dbReference>
<dbReference type="Gene3D" id="1.10.760.10">
    <property type="entry name" value="Cytochrome c-like domain"/>
    <property type="match status" value="1"/>
</dbReference>
<evidence type="ECO:0000256" key="6">
    <source>
        <dbReference type="ARBA" id="ARBA00022982"/>
    </source>
</evidence>
<dbReference type="InterPro" id="IPR008168">
    <property type="entry name" value="Cyt_C_IC"/>
</dbReference>
<evidence type="ECO:0000313" key="12">
    <source>
        <dbReference type="Proteomes" id="UP000019593"/>
    </source>
</evidence>
<keyword evidence="12" id="KW-1185">Reference proteome</keyword>
<dbReference type="Pfam" id="PF13442">
    <property type="entry name" value="Cytochrome_CBB3"/>
    <property type="match status" value="1"/>
</dbReference>